<evidence type="ECO:0000313" key="7">
    <source>
        <dbReference type="RefSeq" id="XP_007012508.2"/>
    </source>
</evidence>
<evidence type="ECO:0000256" key="4">
    <source>
        <dbReference type="SAM" id="SignalP"/>
    </source>
</evidence>
<keyword evidence="2" id="KW-1015">Disulfide bond</keyword>
<dbReference type="Gramene" id="Tc09v2_t006030.1">
    <property type="protein sequence ID" value="Tc09v2_p006030.1"/>
    <property type="gene ID" value="Tc09v2_g006030"/>
</dbReference>
<organism evidence="6 7">
    <name type="scientific">Theobroma cacao</name>
    <name type="common">Cacao</name>
    <name type="synonym">Cocoa</name>
    <dbReference type="NCBI Taxonomy" id="3641"/>
    <lineage>
        <taxon>Eukaryota</taxon>
        <taxon>Viridiplantae</taxon>
        <taxon>Streptophyta</taxon>
        <taxon>Embryophyta</taxon>
        <taxon>Tracheophyta</taxon>
        <taxon>Spermatophyta</taxon>
        <taxon>Magnoliopsida</taxon>
        <taxon>eudicotyledons</taxon>
        <taxon>Gunneridae</taxon>
        <taxon>Pentapetalae</taxon>
        <taxon>rosids</taxon>
        <taxon>malvids</taxon>
        <taxon>Malvales</taxon>
        <taxon>Malvaceae</taxon>
        <taxon>Byttnerioideae</taxon>
        <taxon>Theobroma</taxon>
    </lineage>
</organism>
<dbReference type="KEGG" id="tcc:18588204"/>
<gene>
    <name evidence="7" type="primary">LOC18588204</name>
</gene>
<dbReference type="CDD" id="cd15801">
    <property type="entry name" value="PMEI-like_1"/>
    <property type="match status" value="1"/>
</dbReference>
<dbReference type="InterPro" id="IPR006501">
    <property type="entry name" value="Pectinesterase_inhib_dom"/>
</dbReference>
<reference evidence="7" key="2">
    <citation type="submission" date="2025-08" db="UniProtKB">
        <authorList>
            <consortium name="RefSeq"/>
        </authorList>
    </citation>
    <scope>IDENTIFICATION</scope>
</reference>
<dbReference type="InterPro" id="IPR035513">
    <property type="entry name" value="Invertase/methylesterase_inhib"/>
</dbReference>
<dbReference type="PANTHER" id="PTHR35357:SF8">
    <property type="entry name" value="OS01G0111000 PROTEIN"/>
    <property type="match status" value="1"/>
</dbReference>
<dbReference type="Proteomes" id="UP000694886">
    <property type="component" value="Chromosome 9"/>
</dbReference>
<keyword evidence="1 4" id="KW-0732">Signal</keyword>
<dbReference type="AlphaFoldDB" id="A0AB32UPB4"/>
<comment type="similarity">
    <text evidence="3">Belongs to the PMEI family.</text>
</comment>
<feature type="chain" id="PRO_5044232582" evidence="4">
    <location>
        <begin position="26"/>
        <end position="183"/>
    </location>
</feature>
<protein>
    <submittedName>
        <fullName evidence="7">Pectinesterase inhibitor</fullName>
    </submittedName>
</protein>
<evidence type="ECO:0000256" key="2">
    <source>
        <dbReference type="ARBA" id="ARBA00023157"/>
    </source>
</evidence>
<dbReference type="GO" id="GO:0046910">
    <property type="term" value="F:pectinesterase inhibitor activity"/>
    <property type="evidence" value="ECO:0007669"/>
    <property type="project" value="UniProtKB-ARBA"/>
</dbReference>
<dbReference type="SMART" id="SM00856">
    <property type="entry name" value="PMEI"/>
    <property type="match status" value="1"/>
</dbReference>
<dbReference type="FunFam" id="1.20.140.40:FF:000008">
    <property type="entry name" value="Invertase/pectin methylesterase inhibitor family protein"/>
    <property type="match status" value="1"/>
</dbReference>
<feature type="signal peptide" evidence="4">
    <location>
        <begin position="1"/>
        <end position="25"/>
    </location>
</feature>
<evidence type="ECO:0000256" key="3">
    <source>
        <dbReference type="ARBA" id="ARBA00038471"/>
    </source>
</evidence>
<dbReference type="PANTHER" id="PTHR35357">
    <property type="entry name" value="OS02G0537100 PROTEIN"/>
    <property type="match status" value="1"/>
</dbReference>
<dbReference type="RefSeq" id="XP_007012508.2">
    <property type="nucleotide sequence ID" value="XM_007012446.2"/>
</dbReference>
<accession>A0AB32UPB4</accession>
<name>A0AB32UPB4_THECC</name>
<dbReference type="SUPFAM" id="SSF101148">
    <property type="entry name" value="Plant invertase/pectin methylesterase inhibitor"/>
    <property type="match status" value="1"/>
</dbReference>
<dbReference type="Pfam" id="PF04043">
    <property type="entry name" value="PMEI"/>
    <property type="match status" value="1"/>
</dbReference>
<dbReference type="GeneID" id="18588204"/>
<dbReference type="NCBIfam" id="TIGR01614">
    <property type="entry name" value="PME_inhib"/>
    <property type="match status" value="1"/>
</dbReference>
<proteinExistence type="inferred from homology"/>
<evidence type="ECO:0000259" key="5">
    <source>
        <dbReference type="SMART" id="SM00856"/>
    </source>
</evidence>
<evidence type="ECO:0000313" key="6">
    <source>
        <dbReference type="Proteomes" id="UP000694886"/>
    </source>
</evidence>
<reference evidence="6" key="1">
    <citation type="journal article" date="1997" name="Nucleic Acids Res.">
        <title>tRNAscan-SE: a program for improved detection of transfer RNA genes in genomic sequence.</title>
        <authorList>
            <person name="Lowe T.M."/>
            <person name="Eddy S.R."/>
        </authorList>
    </citation>
    <scope>NUCLEOTIDE SEQUENCE [LARGE SCALE GENOMIC DNA]</scope>
    <source>
        <strain evidence="6">r\B97-61/B2</strain>
    </source>
</reference>
<feature type="domain" description="Pectinesterase inhibitor" evidence="5">
    <location>
        <begin position="31"/>
        <end position="178"/>
    </location>
</feature>
<dbReference type="Gene3D" id="1.20.140.40">
    <property type="entry name" value="Invertase/pectin methylesterase inhibitor family protein"/>
    <property type="match status" value="1"/>
</dbReference>
<sequence>MSSCFFLDDVSSLFMLLIISSATLATSSRLQGKDLVSNACSHTQFYEVCVSTLKSDPQSEKSDIRGLADIALNVSIAYGMETLSHINSLKFSPGNYTPFASRCLSDCMEEYSDAVDNLQESAQALRTKSYTTVNTLVAAAMTDSDTCEGGFGEMPGNEPPLTQRNQYFYKLCSNFLAITTLLS</sequence>
<evidence type="ECO:0000256" key="1">
    <source>
        <dbReference type="ARBA" id="ARBA00022729"/>
    </source>
</evidence>